<reference evidence="3" key="1">
    <citation type="submission" date="2023-01" db="EMBL/GenBank/DDBJ databases">
        <title>Exophiala dermititidis isolated from Cystic Fibrosis Patient.</title>
        <authorList>
            <person name="Kurbessoian T."/>
            <person name="Crocker A."/>
            <person name="Murante D."/>
            <person name="Hogan D.A."/>
            <person name="Stajich J.E."/>
        </authorList>
    </citation>
    <scope>NUCLEOTIDE SEQUENCE</scope>
    <source>
        <strain evidence="3">Ex8</strain>
    </source>
</reference>
<keyword evidence="2" id="KW-0472">Membrane</keyword>
<feature type="region of interest" description="Disordered" evidence="1">
    <location>
        <begin position="167"/>
        <end position="191"/>
    </location>
</feature>
<protein>
    <submittedName>
        <fullName evidence="3">Phosphate transporter (Pho88)</fullName>
    </submittedName>
</protein>
<name>A0AAN6ERC1_EXODE</name>
<dbReference type="AlphaFoldDB" id="A0AAN6ERC1"/>
<dbReference type="InterPro" id="IPR012098">
    <property type="entry name" value="SND3_fun"/>
</dbReference>
<dbReference type="GO" id="GO:0005739">
    <property type="term" value="C:mitochondrion"/>
    <property type="evidence" value="ECO:0007669"/>
    <property type="project" value="TreeGrafter"/>
</dbReference>
<organism evidence="3 4">
    <name type="scientific">Exophiala dermatitidis</name>
    <name type="common">Black yeast-like fungus</name>
    <name type="synonym">Wangiella dermatitidis</name>
    <dbReference type="NCBI Taxonomy" id="5970"/>
    <lineage>
        <taxon>Eukaryota</taxon>
        <taxon>Fungi</taxon>
        <taxon>Dikarya</taxon>
        <taxon>Ascomycota</taxon>
        <taxon>Pezizomycotina</taxon>
        <taxon>Eurotiomycetes</taxon>
        <taxon>Chaetothyriomycetidae</taxon>
        <taxon>Chaetothyriales</taxon>
        <taxon>Herpotrichiellaceae</taxon>
        <taxon>Exophiala</taxon>
    </lineage>
</organism>
<evidence type="ECO:0000256" key="2">
    <source>
        <dbReference type="SAM" id="Phobius"/>
    </source>
</evidence>
<feature type="transmembrane region" description="Helical" evidence="2">
    <location>
        <begin position="31"/>
        <end position="53"/>
    </location>
</feature>
<sequence>MNPLSPQITNLVIILGMMQVSKRIPFDDPQVLTGVRVLYVASNLIIFALYYYIRLKIKAKKDMTTLKYVEPAPMGSGKEPKLVTTTVQEYDQSQLAAAYKAQLMGVAMMAFMHLYLKYTNPLLIQSIIPVKGALESNLVKVHVFGKPAVGELKRPWKAGGGMMGMGAGEAKSDKASIEAAERAGRGGAKEE</sequence>
<dbReference type="EMBL" id="JAJGCB010000016">
    <property type="protein sequence ID" value="KAJ8988901.1"/>
    <property type="molecule type" value="Genomic_DNA"/>
</dbReference>
<proteinExistence type="predicted"/>
<dbReference type="GO" id="GO:0005783">
    <property type="term" value="C:endoplasmic reticulum"/>
    <property type="evidence" value="ECO:0007669"/>
    <property type="project" value="InterPro"/>
</dbReference>
<dbReference type="Pfam" id="PF10032">
    <property type="entry name" value="Pho88"/>
    <property type="match status" value="1"/>
</dbReference>
<dbReference type="PANTHER" id="PTHR28112">
    <property type="entry name" value="SRP-INDEPENDENT TARGETING PROTEIN 3"/>
    <property type="match status" value="1"/>
</dbReference>
<keyword evidence="2" id="KW-1133">Transmembrane helix</keyword>
<accession>A0AAN6ERC1</accession>
<feature type="compositionally biased region" description="Basic and acidic residues" evidence="1">
    <location>
        <begin position="170"/>
        <end position="191"/>
    </location>
</feature>
<dbReference type="PANTHER" id="PTHR28112:SF1">
    <property type="entry name" value="SRP-INDEPENDENT TARGETING PROTEIN 3"/>
    <property type="match status" value="1"/>
</dbReference>
<dbReference type="Proteomes" id="UP001161757">
    <property type="component" value="Unassembled WGS sequence"/>
</dbReference>
<evidence type="ECO:0000256" key="1">
    <source>
        <dbReference type="SAM" id="MobiDB-lite"/>
    </source>
</evidence>
<comment type="caution">
    <text evidence="3">The sequence shown here is derived from an EMBL/GenBank/DDBJ whole genome shotgun (WGS) entry which is preliminary data.</text>
</comment>
<gene>
    <name evidence="3" type="primary">PHO88</name>
    <name evidence="3" type="ORF">HRR80_007103</name>
</gene>
<evidence type="ECO:0000313" key="3">
    <source>
        <dbReference type="EMBL" id="KAJ8988901.1"/>
    </source>
</evidence>
<evidence type="ECO:0000313" key="4">
    <source>
        <dbReference type="Proteomes" id="UP001161757"/>
    </source>
</evidence>
<dbReference type="PIRSF" id="PIRSF008756">
    <property type="entry name" value="P_tr_PHO88"/>
    <property type="match status" value="1"/>
</dbReference>
<dbReference type="GO" id="GO:0045047">
    <property type="term" value="P:protein targeting to ER"/>
    <property type="evidence" value="ECO:0007669"/>
    <property type="project" value="InterPro"/>
</dbReference>
<keyword evidence="2" id="KW-0812">Transmembrane</keyword>